<protein>
    <submittedName>
        <fullName evidence="9">Nuclease harbi1</fullName>
    </submittedName>
</protein>
<evidence type="ECO:0000256" key="1">
    <source>
        <dbReference type="ARBA" id="ARBA00001968"/>
    </source>
</evidence>
<dbReference type="GO" id="GO:0005634">
    <property type="term" value="C:nucleus"/>
    <property type="evidence" value="ECO:0007669"/>
    <property type="project" value="UniProtKB-SubCell"/>
</dbReference>
<evidence type="ECO:0000256" key="4">
    <source>
        <dbReference type="ARBA" id="ARBA00022722"/>
    </source>
</evidence>
<dbReference type="InterPro" id="IPR045249">
    <property type="entry name" value="HARBI1-like"/>
</dbReference>
<dbReference type="GO" id="GO:0016787">
    <property type="term" value="F:hydrolase activity"/>
    <property type="evidence" value="ECO:0007669"/>
    <property type="project" value="UniProtKB-KW"/>
</dbReference>
<keyword evidence="4" id="KW-0540">Nuclease</keyword>
<evidence type="ECO:0000256" key="5">
    <source>
        <dbReference type="ARBA" id="ARBA00022723"/>
    </source>
</evidence>
<evidence type="ECO:0000256" key="6">
    <source>
        <dbReference type="ARBA" id="ARBA00022801"/>
    </source>
</evidence>
<dbReference type="PANTHER" id="PTHR22930:SF269">
    <property type="entry name" value="NUCLEASE HARBI1-LIKE PROTEIN"/>
    <property type="match status" value="1"/>
</dbReference>
<evidence type="ECO:0000259" key="8">
    <source>
        <dbReference type="Pfam" id="PF13359"/>
    </source>
</evidence>
<dbReference type="AlphaFoldDB" id="A0A0J7K465"/>
<keyword evidence="7" id="KW-0539">Nucleus</keyword>
<comment type="subcellular location">
    <subcellularLocation>
        <location evidence="2">Nucleus</location>
    </subcellularLocation>
</comment>
<feature type="domain" description="DDE Tnp4" evidence="8">
    <location>
        <begin position="125"/>
        <end position="290"/>
    </location>
</feature>
<dbReference type="GO" id="GO:0046872">
    <property type="term" value="F:metal ion binding"/>
    <property type="evidence" value="ECO:0007669"/>
    <property type="project" value="UniProtKB-KW"/>
</dbReference>
<dbReference type="Pfam" id="PF13359">
    <property type="entry name" value="DDE_Tnp_4"/>
    <property type="match status" value="1"/>
</dbReference>
<dbReference type="InterPro" id="IPR027806">
    <property type="entry name" value="HARBI1_dom"/>
</dbReference>
<organism evidence="9 10">
    <name type="scientific">Lasius niger</name>
    <name type="common">Black garden ant</name>
    <dbReference type="NCBI Taxonomy" id="67767"/>
    <lineage>
        <taxon>Eukaryota</taxon>
        <taxon>Metazoa</taxon>
        <taxon>Ecdysozoa</taxon>
        <taxon>Arthropoda</taxon>
        <taxon>Hexapoda</taxon>
        <taxon>Insecta</taxon>
        <taxon>Pterygota</taxon>
        <taxon>Neoptera</taxon>
        <taxon>Endopterygota</taxon>
        <taxon>Hymenoptera</taxon>
        <taxon>Apocrita</taxon>
        <taxon>Aculeata</taxon>
        <taxon>Formicoidea</taxon>
        <taxon>Formicidae</taxon>
        <taxon>Formicinae</taxon>
        <taxon>Lasius</taxon>
        <taxon>Lasius</taxon>
    </lineage>
</organism>
<keyword evidence="6" id="KW-0378">Hydrolase</keyword>
<dbReference type="OrthoDB" id="7523059at2759"/>
<evidence type="ECO:0000256" key="2">
    <source>
        <dbReference type="ARBA" id="ARBA00004123"/>
    </source>
</evidence>
<dbReference type="Proteomes" id="UP000036403">
    <property type="component" value="Unassembled WGS sequence"/>
</dbReference>
<evidence type="ECO:0000256" key="3">
    <source>
        <dbReference type="ARBA" id="ARBA00006958"/>
    </source>
</evidence>
<keyword evidence="5" id="KW-0479">Metal-binding</keyword>
<proteinExistence type="inferred from homology"/>
<reference evidence="9 10" key="1">
    <citation type="submission" date="2015-04" db="EMBL/GenBank/DDBJ databases">
        <title>Lasius niger genome sequencing.</title>
        <authorList>
            <person name="Konorov E.A."/>
            <person name="Nikitin M.A."/>
            <person name="Kirill M.V."/>
            <person name="Chang P."/>
        </authorList>
    </citation>
    <scope>NUCLEOTIDE SEQUENCE [LARGE SCALE GENOMIC DNA]</scope>
    <source>
        <tissue evidence="9">Whole</tissue>
    </source>
</reference>
<sequence>MPQTSWQSKKNYEQINKMYCLYLLLKRREELAKRRFWTVVRIPIPARMRFDICIRYLAVGDSFQSLSYAFRVAPNTISKIISESCQVIWDVLAEIVFPEPTEQLWYQKACDYEDLWDFPNCIGSIDGKHVVLQAPYKSGSTYYNYKGQHSIVLLAVTDANGLFTVVDIGAEGRRSDGGIFMHSDLGVSLSNNEFSLPPARRLEENGPDLSYVLVGDEAFALTNYMMRPYSRRNELDLSQKVYNYRHCRARRSVECSFGVLAGRWRVYRRPMETSVSTSIKVVQATVCLHNFLLAKYLTRPPQERQYSQQLLQKEMHLHMHFMICIFNM</sequence>
<dbReference type="GO" id="GO:0004518">
    <property type="term" value="F:nuclease activity"/>
    <property type="evidence" value="ECO:0007669"/>
    <property type="project" value="UniProtKB-KW"/>
</dbReference>
<evidence type="ECO:0000313" key="9">
    <source>
        <dbReference type="EMBL" id="KMQ85112.1"/>
    </source>
</evidence>
<gene>
    <name evidence="9" type="ORF">RF55_16529</name>
</gene>
<comment type="cofactor">
    <cofactor evidence="1">
        <name>a divalent metal cation</name>
        <dbReference type="ChEBI" id="CHEBI:60240"/>
    </cofactor>
</comment>
<comment type="similarity">
    <text evidence="3">Belongs to the HARBI1 family.</text>
</comment>
<dbReference type="PaxDb" id="67767-A0A0J7K465"/>
<name>A0A0J7K465_LASNI</name>
<evidence type="ECO:0000256" key="7">
    <source>
        <dbReference type="ARBA" id="ARBA00023242"/>
    </source>
</evidence>
<dbReference type="EMBL" id="LBMM01014621">
    <property type="protein sequence ID" value="KMQ85112.1"/>
    <property type="molecule type" value="Genomic_DNA"/>
</dbReference>
<keyword evidence="10" id="KW-1185">Reference proteome</keyword>
<dbReference type="STRING" id="67767.A0A0J7K465"/>
<comment type="caution">
    <text evidence="9">The sequence shown here is derived from an EMBL/GenBank/DDBJ whole genome shotgun (WGS) entry which is preliminary data.</text>
</comment>
<evidence type="ECO:0000313" key="10">
    <source>
        <dbReference type="Proteomes" id="UP000036403"/>
    </source>
</evidence>
<dbReference type="PANTHER" id="PTHR22930">
    <property type="match status" value="1"/>
</dbReference>
<accession>A0A0J7K465</accession>